<dbReference type="InterPro" id="IPR011075">
    <property type="entry name" value="TetR_C"/>
</dbReference>
<evidence type="ECO:0000259" key="5">
    <source>
        <dbReference type="Pfam" id="PF16914"/>
    </source>
</evidence>
<accession>A0A6P2CFS9</accession>
<keyword evidence="1" id="KW-0805">Transcription regulation</keyword>
<dbReference type="InterPro" id="IPR009057">
    <property type="entry name" value="Homeodomain-like_sf"/>
</dbReference>
<protein>
    <submittedName>
        <fullName evidence="6">TetR family transcriptional regulator</fullName>
    </submittedName>
</protein>
<dbReference type="PANTHER" id="PTHR30055:SF146">
    <property type="entry name" value="HTH-TYPE TRANSCRIPTIONAL DUAL REGULATOR CECR"/>
    <property type="match status" value="1"/>
</dbReference>
<evidence type="ECO:0000259" key="4">
    <source>
        <dbReference type="Pfam" id="PF00440"/>
    </source>
</evidence>
<dbReference type="Pfam" id="PF00440">
    <property type="entry name" value="TetR_N"/>
    <property type="match status" value="1"/>
</dbReference>
<dbReference type="RefSeq" id="WP_010837830.1">
    <property type="nucleotide sequence ID" value="NZ_QRCM01000001.1"/>
</dbReference>
<name>A0A6P2CFS9_9NOCA</name>
<organism evidence="6 7">
    <name type="scientific">Rhodococcus rhodnii</name>
    <dbReference type="NCBI Taxonomy" id="38312"/>
    <lineage>
        <taxon>Bacteria</taxon>
        <taxon>Bacillati</taxon>
        <taxon>Actinomycetota</taxon>
        <taxon>Actinomycetes</taxon>
        <taxon>Mycobacteriales</taxon>
        <taxon>Nocardiaceae</taxon>
        <taxon>Rhodococcus</taxon>
    </lineage>
</organism>
<evidence type="ECO:0000256" key="3">
    <source>
        <dbReference type="ARBA" id="ARBA00023163"/>
    </source>
</evidence>
<evidence type="ECO:0000256" key="1">
    <source>
        <dbReference type="ARBA" id="ARBA00023015"/>
    </source>
</evidence>
<dbReference type="SUPFAM" id="SSF48498">
    <property type="entry name" value="Tetracyclin repressor-like, C-terminal domain"/>
    <property type="match status" value="1"/>
</dbReference>
<dbReference type="SUPFAM" id="SSF46689">
    <property type="entry name" value="Homeodomain-like"/>
    <property type="match status" value="1"/>
</dbReference>
<dbReference type="InterPro" id="IPR036271">
    <property type="entry name" value="Tet_transcr_reg_TetR-rel_C_sf"/>
</dbReference>
<dbReference type="Pfam" id="PF16914">
    <property type="entry name" value="TetR_C_12"/>
    <property type="match status" value="1"/>
</dbReference>
<keyword evidence="3" id="KW-0804">Transcription</keyword>
<proteinExistence type="predicted"/>
<dbReference type="EMBL" id="QRCM01000001">
    <property type="protein sequence ID" value="TXG89778.1"/>
    <property type="molecule type" value="Genomic_DNA"/>
</dbReference>
<dbReference type="Proteomes" id="UP000471120">
    <property type="component" value="Unassembled WGS sequence"/>
</dbReference>
<dbReference type="InterPro" id="IPR050109">
    <property type="entry name" value="HTH-type_TetR-like_transc_reg"/>
</dbReference>
<evidence type="ECO:0000313" key="6">
    <source>
        <dbReference type="EMBL" id="TXG89778.1"/>
    </source>
</evidence>
<reference evidence="6 7" key="1">
    <citation type="submission" date="2018-07" db="EMBL/GenBank/DDBJ databases">
        <title>Genome sequence of Rhodococcus rhodnii ATCC 35071 from Rhodnius prolixus.</title>
        <authorList>
            <person name="Patel V."/>
            <person name="Vogel K.J."/>
        </authorList>
    </citation>
    <scope>NUCLEOTIDE SEQUENCE [LARGE SCALE GENOMIC DNA]</scope>
    <source>
        <strain evidence="6 7">ATCC 35071</strain>
    </source>
</reference>
<dbReference type="InterPro" id="IPR001647">
    <property type="entry name" value="HTH_TetR"/>
</dbReference>
<evidence type="ECO:0000256" key="2">
    <source>
        <dbReference type="ARBA" id="ARBA00023125"/>
    </source>
</evidence>
<dbReference type="GO" id="GO:0003700">
    <property type="term" value="F:DNA-binding transcription factor activity"/>
    <property type="evidence" value="ECO:0007669"/>
    <property type="project" value="TreeGrafter"/>
</dbReference>
<feature type="domain" description="HTH tetR-type" evidence="4">
    <location>
        <begin position="17"/>
        <end position="61"/>
    </location>
</feature>
<dbReference type="PANTHER" id="PTHR30055">
    <property type="entry name" value="HTH-TYPE TRANSCRIPTIONAL REGULATOR RUTR"/>
    <property type="match status" value="1"/>
</dbReference>
<evidence type="ECO:0000313" key="7">
    <source>
        <dbReference type="Proteomes" id="UP000471120"/>
    </source>
</evidence>
<gene>
    <name evidence="6" type="ORF">DW322_05565</name>
</gene>
<keyword evidence="2" id="KW-0238">DNA-binding</keyword>
<dbReference type="Gene3D" id="1.10.357.10">
    <property type="entry name" value="Tetracycline Repressor, domain 2"/>
    <property type="match status" value="1"/>
</dbReference>
<feature type="domain" description="Tetracyclin repressor-like C-terminal" evidence="5">
    <location>
        <begin position="84"/>
        <end position="190"/>
    </location>
</feature>
<sequence length="212" mass="22462">MATRGSRDGGKQTRRTLLDAATTLFLAQGSTVSVAQICAAADAYPNQVTYYFGSKESLFVEAACGAVLRAGSAAEKAAADAETVREYTERLVGTLLGTSAPSVELFTTAMLMAGRRPELRERITGTLHTLHERGEQALLRTLVRTGWRLRTEIDVEAKAFWSAVFGVVIQKSATGESFGYSLGDAVAVIFAGLQIPDAVLDTALDPAGLTTG</sequence>
<dbReference type="AlphaFoldDB" id="A0A6P2CFS9"/>
<dbReference type="GO" id="GO:0000976">
    <property type="term" value="F:transcription cis-regulatory region binding"/>
    <property type="evidence" value="ECO:0007669"/>
    <property type="project" value="TreeGrafter"/>
</dbReference>
<comment type="caution">
    <text evidence="6">The sequence shown here is derived from an EMBL/GenBank/DDBJ whole genome shotgun (WGS) entry which is preliminary data.</text>
</comment>